<organism evidence="1 2">
    <name type="scientific">Syncephalis pseudoplumigaleata</name>
    <dbReference type="NCBI Taxonomy" id="1712513"/>
    <lineage>
        <taxon>Eukaryota</taxon>
        <taxon>Fungi</taxon>
        <taxon>Fungi incertae sedis</taxon>
        <taxon>Zoopagomycota</taxon>
        <taxon>Zoopagomycotina</taxon>
        <taxon>Zoopagomycetes</taxon>
        <taxon>Zoopagales</taxon>
        <taxon>Piptocephalidaceae</taxon>
        <taxon>Syncephalis</taxon>
    </lineage>
</organism>
<reference evidence="2" key="1">
    <citation type="journal article" date="2018" name="Nat. Microbiol.">
        <title>Leveraging single-cell genomics to expand the fungal tree of life.</title>
        <authorList>
            <person name="Ahrendt S.R."/>
            <person name="Quandt C.A."/>
            <person name="Ciobanu D."/>
            <person name="Clum A."/>
            <person name="Salamov A."/>
            <person name="Andreopoulos B."/>
            <person name="Cheng J.F."/>
            <person name="Woyke T."/>
            <person name="Pelin A."/>
            <person name="Henrissat B."/>
            <person name="Reynolds N.K."/>
            <person name="Benny G.L."/>
            <person name="Smith M.E."/>
            <person name="James T.Y."/>
            <person name="Grigoriev I.V."/>
        </authorList>
    </citation>
    <scope>NUCLEOTIDE SEQUENCE [LARGE SCALE GENOMIC DNA]</scope>
    <source>
        <strain evidence="2">Benny S71-1</strain>
    </source>
</reference>
<dbReference type="OrthoDB" id="73168at2759"/>
<dbReference type="PANTHER" id="PTHR28229:SF1">
    <property type="entry name" value="TRANSLOCATION PROTEIN SEC66"/>
    <property type="match status" value="1"/>
</dbReference>
<feature type="non-terminal residue" evidence="1">
    <location>
        <position position="1"/>
    </location>
</feature>
<dbReference type="Proteomes" id="UP000278143">
    <property type="component" value="Unassembled WGS sequence"/>
</dbReference>
<keyword evidence="2" id="KW-1185">Reference proteome</keyword>
<dbReference type="AlphaFoldDB" id="A0A4P9Z5D7"/>
<dbReference type="GO" id="GO:0031207">
    <property type="term" value="C:Sec62/Sec63 complex"/>
    <property type="evidence" value="ECO:0007669"/>
    <property type="project" value="InterPro"/>
</dbReference>
<name>A0A4P9Z5D7_9FUNG</name>
<feature type="non-terminal residue" evidence="1">
    <location>
        <position position="120"/>
    </location>
</feature>
<dbReference type="Pfam" id="PF09802">
    <property type="entry name" value="Sec66"/>
    <property type="match status" value="1"/>
</dbReference>
<dbReference type="GO" id="GO:0031204">
    <property type="term" value="P:post-translational protein targeting to membrane, translocation"/>
    <property type="evidence" value="ECO:0007669"/>
    <property type="project" value="InterPro"/>
</dbReference>
<gene>
    <name evidence="1" type="ORF">SYNPS1DRAFT_6245</name>
</gene>
<sequence>AGSRVVEGWFPEHVTREQYYDLLEQEPAASEADLKTALVRRAMEDVGRIYELREKKPSLSNLVKSGQIGEDIWNQFQAAEEEMELELMEVVQEANRLKEGWGQQIFQTASEMVMHERQKE</sequence>
<evidence type="ECO:0000313" key="1">
    <source>
        <dbReference type="EMBL" id="RKP27725.1"/>
    </source>
</evidence>
<evidence type="ECO:0000313" key="2">
    <source>
        <dbReference type="Proteomes" id="UP000278143"/>
    </source>
</evidence>
<dbReference type="PANTHER" id="PTHR28229">
    <property type="entry name" value="TRANSLOCATION PROTEIN SEC66"/>
    <property type="match status" value="1"/>
</dbReference>
<proteinExistence type="predicted"/>
<dbReference type="InterPro" id="IPR018624">
    <property type="entry name" value="Sec66"/>
</dbReference>
<protein>
    <submittedName>
        <fullName evidence="1">Sec62/63 complex, subunit Sec66</fullName>
    </submittedName>
</protein>
<dbReference type="EMBL" id="KZ989161">
    <property type="protein sequence ID" value="RKP27725.1"/>
    <property type="molecule type" value="Genomic_DNA"/>
</dbReference>
<accession>A0A4P9Z5D7</accession>